<dbReference type="STRING" id="407821.A0A087UXH4"/>
<organism evidence="2 3">
    <name type="scientific">Stegodyphus mimosarum</name>
    <name type="common">African social velvet spider</name>
    <dbReference type="NCBI Taxonomy" id="407821"/>
    <lineage>
        <taxon>Eukaryota</taxon>
        <taxon>Metazoa</taxon>
        <taxon>Ecdysozoa</taxon>
        <taxon>Arthropoda</taxon>
        <taxon>Chelicerata</taxon>
        <taxon>Arachnida</taxon>
        <taxon>Araneae</taxon>
        <taxon>Araneomorphae</taxon>
        <taxon>Entelegynae</taxon>
        <taxon>Eresoidea</taxon>
        <taxon>Eresidae</taxon>
        <taxon>Stegodyphus</taxon>
    </lineage>
</organism>
<sequence length="144" mass="15665">MWFIVSLESEAYPTELPALKDNRYASLFVKGLMDSGLLILLYFFAQRFGPRAAHATVLIFGGLLCMGSAALGYSSWFYGSSHTLYLVSPVLSVVGKACIRSATATNIFFTIKVFPTGVRAIGLGSCLFWTRTAQLIGIHISSLV</sequence>
<keyword evidence="3" id="KW-1185">Reference proteome</keyword>
<evidence type="ECO:0000313" key="3">
    <source>
        <dbReference type="Proteomes" id="UP000054359"/>
    </source>
</evidence>
<feature type="non-terminal residue" evidence="2">
    <location>
        <position position="144"/>
    </location>
</feature>
<keyword evidence="1" id="KW-1133">Transmembrane helix</keyword>
<protein>
    <submittedName>
        <fullName evidence="2">Uncharacterized protein</fullName>
    </submittedName>
</protein>
<feature type="transmembrane region" description="Helical" evidence="1">
    <location>
        <begin position="57"/>
        <end position="78"/>
    </location>
</feature>
<name>A0A087UXH4_STEMI</name>
<dbReference type="EMBL" id="KK122156">
    <property type="protein sequence ID" value="KFM82063.1"/>
    <property type="molecule type" value="Genomic_DNA"/>
</dbReference>
<evidence type="ECO:0000256" key="1">
    <source>
        <dbReference type="SAM" id="Phobius"/>
    </source>
</evidence>
<accession>A0A087UXH4</accession>
<feature type="transmembrane region" description="Helical" evidence="1">
    <location>
        <begin position="24"/>
        <end position="45"/>
    </location>
</feature>
<reference evidence="2 3" key="1">
    <citation type="submission" date="2013-11" db="EMBL/GenBank/DDBJ databases">
        <title>Genome sequencing of Stegodyphus mimosarum.</title>
        <authorList>
            <person name="Bechsgaard J."/>
        </authorList>
    </citation>
    <scope>NUCLEOTIDE SEQUENCE [LARGE SCALE GENOMIC DNA]</scope>
</reference>
<evidence type="ECO:0000313" key="2">
    <source>
        <dbReference type="EMBL" id="KFM82063.1"/>
    </source>
</evidence>
<keyword evidence="1" id="KW-0812">Transmembrane</keyword>
<proteinExistence type="predicted"/>
<dbReference type="AlphaFoldDB" id="A0A087UXH4"/>
<gene>
    <name evidence="2" type="ORF">X975_26402</name>
</gene>
<keyword evidence="1" id="KW-0472">Membrane</keyword>
<dbReference type="OrthoDB" id="6420551at2759"/>
<dbReference type="Proteomes" id="UP000054359">
    <property type="component" value="Unassembled WGS sequence"/>
</dbReference>